<dbReference type="EMBL" id="DTGR01000173">
    <property type="protein sequence ID" value="HHS30217.1"/>
    <property type="molecule type" value="Genomic_DNA"/>
</dbReference>
<evidence type="ECO:0000313" key="5">
    <source>
        <dbReference type="EMBL" id="HHS30217.1"/>
    </source>
</evidence>
<keyword evidence="2 3" id="KW-0175">Coiled coil</keyword>
<dbReference type="Gene3D" id="2.40.30.170">
    <property type="match status" value="1"/>
</dbReference>
<dbReference type="InterPro" id="IPR050465">
    <property type="entry name" value="UPF0194_transport"/>
</dbReference>
<protein>
    <submittedName>
        <fullName evidence="5">HlyD family efflux transporter periplasmic adaptor subunit</fullName>
    </submittedName>
</protein>
<evidence type="ECO:0000256" key="2">
    <source>
        <dbReference type="ARBA" id="ARBA00023054"/>
    </source>
</evidence>
<comment type="caution">
    <text evidence="5">The sequence shown here is derived from an EMBL/GenBank/DDBJ whole genome shotgun (WGS) entry which is preliminary data.</text>
</comment>
<organism evidence="5">
    <name type="scientific">Desulfobacca acetoxidans</name>
    <dbReference type="NCBI Taxonomy" id="60893"/>
    <lineage>
        <taxon>Bacteria</taxon>
        <taxon>Pseudomonadati</taxon>
        <taxon>Thermodesulfobacteriota</taxon>
        <taxon>Desulfobaccia</taxon>
        <taxon>Desulfobaccales</taxon>
        <taxon>Desulfobaccaceae</taxon>
        <taxon>Desulfobacca</taxon>
    </lineage>
</organism>
<evidence type="ECO:0000256" key="1">
    <source>
        <dbReference type="ARBA" id="ARBA00004196"/>
    </source>
</evidence>
<dbReference type="PANTHER" id="PTHR32347">
    <property type="entry name" value="EFFLUX SYSTEM COMPONENT YKNX-RELATED"/>
    <property type="match status" value="1"/>
</dbReference>
<reference evidence="5" key="1">
    <citation type="journal article" date="2020" name="mSystems">
        <title>Genome- and Community-Level Interaction Insights into Carbon Utilization and Element Cycling Functions of Hydrothermarchaeota in Hydrothermal Sediment.</title>
        <authorList>
            <person name="Zhou Z."/>
            <person name="Liu Y."/>
            <person name="Xu W."/>
            <person name="Pan J."/>
            <person name="Luo Z.H."/>
            <person name="Li M."/>
        </authorList>
    </citation>
    <scope>NUCLEOTIDE SEQUENCE [LARGE SCALE GENOMIC DNA]</scope>
    <source>
        <strain evidence="5">SpSt-767</strain>
    </source>
</reference>
<sequence length="323" mass="35369">MVQGIGMRPNMRAILILLGMVSVLLPGGSAFWGVNPSPARAADLIFTGKLVCSLKRPAILPFPAEILSIEVNPGQKVRAGQVLARYRLNPEAVQSLNRRLAAPQIAEIQAKLAEVDKALSLLEVKEQGLRELSRQNLAAPQAVNQVEQEKRALIRQKSALSERLKQERRFSQEDLALLHQQLGVAPKGGRVPEVGALMAPIDGHVVWMHPDLKVGMELKGGTVAFQVGIMDPMLLKARVFEAEALRLKEGETVNINVDSLPGRTFKARVSHLPWSPTALSLEQPTYYEVEFQVSNPDLVLREGLKATLVLKSEEQPPPGPLGK</sequence>
<dbReference type="AlphaFoldDB" id="A0A7V6A4N6"/>
<feature type="domain" description="CusB-like beta-barrel" evidence="4">
    <location>
        <begin position="235"/>
        <end position="313"/>
    </location>
</feature>
<comment type="subcellular location">
    <subcellularLocation>
        <location evidence="1">Cell envelope</location>
    </subcellularLocation>
</comment>
<proteinExistence type="predicted"/>
<dbReference type="PANTHER" id="PTHR32347:SF23">
    <property type="entry name" value="BLL5650 PROTEIN"/>
    <property type="match status" value="1"/>
</dbReference>
<gene>
    <name evidence="5" type="ORF">ENV52_11020</name>
</gene>
<name>A0A7V6A4N6_9BACT</name>
<dbReference type="GO" id="GO:0030313">
    <property type="term" value="C:cell envelope"/>
    <property type="evidence" value="ECO:0007669"/>
    <property type="project" value="UniProtKB-SubCell"/>
</dbReference>
<evidence type="ECO:0000259" key="4">
    <source>
        <dbReference type="Pfam" id="PF25954"/>
    </source>
</evidence>
<dbReference type="Pfam" id="PF25954">
    <property type="entry name" value="Beta-barrel_RND_2"/>
    <property type="match status" value="1"/>
</dbReference>
<feature type="coiled-coil region" evidence="3">
    <location>
        <begin position="105"/>
        <end position="181"/>
    </location>
</feature>
<dbReference type="Gene3D" id="2.40.50.100">
    <property type="match status" value="1"/>
</dbReference>
<accession>A0A7V6A4N6</accession>
<evidence type="ECO:0000256" key="3">
    <source>
        <dbReference type="SAM" id="Coils"/>
    </source>
</evidence>
<dbReference type="InterPro" id="IPR058792">
    <property type="entry name" value="Beta-barrel_RND_2"/>
</dbReference>